<dbReference type="GO" id="GO:0016491">
    <property type="term" value="F:oxidoreductase activity"/>
    <property type="evidence" value="ECO:0007669"/>
    <property type="project" value="InterPro"/>
</dbReference>
<organism evidence="2 3">
    <name type="scientific">Scleroderma citrinum Foug A</name>
    <dbReference type="NCBI Taxonomy" id="1036808"/>
    <lineage>
        <taxon>Eukaryota</taxon>
        <taxon>Fungi</taxon>
        <taxon>Dikarya</taxon>
        <taxon>Basidiomycota</taxon>
        <taxon>Agaricomycotina</taxon>
        <taxon>Agaricomycetes</taxon>
        <taxon>Agaricomycetidae</taxon>
        <taxon>Boletales</taxon>
        <taxon>Sclerodermatineae</taxon>
        <taxon>Sclerodermataceae</taxon>
        <taxon>Scleroderma</taxon>
    </lineage>
</organism>
<evidence type="ECO:0000313" key="2">
    <source>
        <dbReference type="EMBL" id="KIM65658.1"/>
    </source>
</evidence>
<comment type="similarity">
    <text evidence="1">Belongs to the asaB hydroxylase/desaturase family.</text>
</comment>
<dbReference type="AlphaFoldDB" id="A0A0C2ZW14"/>
<protein>
    <recommendedName>
        <fullName evidence="4">Methyltransferase</fullName>
    </recommendedName>
</protein>
<dbReference type="Proteomes" id="UP000053989">
    <property type="component" value="Unassembled WGS sequence"/>
</dbReference>
<name>A0A0C2ZW14_9AGAM</name>
<dbReference type="PANTHER" id="PTHR34598">
    <property type="entry name" value="BLL6449 PROTEIN"/>
    <property type="match status" value="1"/>
</dbReference>
<accession>A0A0C2ZW14</accession>
<dbReference type="InterPro" id="IPR044053">
    <property type="entry name" value="AsaB-like"/>
</dbReference>
<dbReference type="InParanoid" id="A0A0C2ZW14"/>
<dbReference type="EMBL" id="KN822021">
    <property type="protein sequence ID" value="KIM65658.1"/>
    <property type="molecule type" value="Genomic_DNA"/>
</dbReference>
<dbReference type="OrthoDB" id="412788at2759"/>
<reference evidence="3" key="2">
    <citation type="submission" date="2015-01" db="EMBL/GenBank/DDBJ databases">
        <title>Evolutionary Origins and Diversification of the Mycorrhizal Mutualists.</title>
        <authorList>
            <consortium name="DOE Joint Genome Institute"/>
            <consortium name="Mycorrhizal Genomics Consortium"/>
            <person name="Kohler A."/>
            <person name="Kuo A."/>
            <person name="Nagy L.G."/>
            <person name="Floudas D."/>
            <person name="Copeland A."/>
            <person name="Barry K.W."/>
            <person name="Cichocki N."/>
            <person name="Veneault-Fourrey C."/>
            <person name="LaButti K."/>
            <person name="Lindquist E.A."/>
            <person name="Lipzen A."/>
            <person name="Lundell T."/>
            <person name="Morin E."/>
            <person name="Murat C."/>
            <person name="Riley R."/>
            <person name="Ohm R."/>
            <person name="Sun H."/>
            <person name="Tunlid A."/>
            <person name="Henrissat B."/>
            <person name="Grigoriev I.V."/>
            <person name="Hibbett D.S."/>
            <person name="Martin F."/>
        </authorList>
    </citation>
    <scope>NUCLEOTIDE SEQUENCE [LARGE SCALE GENOMIC DNA]</scope>
    <source>
        <strain evidence="3">Foug A</strain>
    </source>
</reference>
<evidence type="ECO:0000313" key="3">
    <source>
        <dbReference type="Proteomes" id="UP000053989"/>
    </source>
</evidence>
<dbReference type="STRING" id="1036808.A0A0C2ZW14"/>
<evidence type="ECO:0008006" key="4">
    <source>
        <dbReference type="Google" id="ProtNLM"/>
    </source>
</evidence>
<keyword evidence="3" id="KW-1185">Reference proteome</keyword>
<dbReference type="PANTHER" id="PTHR34598:SF1">
    <property type="entry name" value="PUTATIVE (AFU_ORTHOLOGUE AFUA_3G13140)-RELATED"/>
    <property type="match status" value="1"/>
</dbReference>
<reference evidence="2 3" key="1">
    <citation type="submission" date="2014-04" db="EMBL/GenBank/DDBJ databases">
        <authorList>
            <consortium name="DOE Joint Genome Institute"/>
            <person name="Kuo A."/>
            <person name="Kohler A."/>
            <person name="Nagy L.G."/>
            <person name="Floudas D."/>
            <person name="Copeland A."/>
            <person name="Barry K.W."/>
            <person name="Cichocki N."/>
            <person name="Veneault-Fourrey C."/>
            <person name="LaButti K."/>
            <person name="Lindquist E.A."/>
            <person name="Lipzen A."/>
            <person name="Lundell T."/>
            <person name="Morin E."/>
            <person name="Murat C."/>
            <person name="Sun H."/>
            <person name="Tunlid A."/>
            <person name="Henrissat B."/>
            <person name="Grigoriev I.V."/>
            <person name="Hibbett D.S."/>
            <person name="Martin F."/>
            <person name="Nordberg H.P."/>
            <person name="Cantor M.N."/>
            <person name="Hua S.X."/>
        </authorList>
    </citation>
    <scope>NUCLEOTIDE SEQUENCE [LARGE SCALE GENOMIC DNA]</scope>
    <source>
        <strain evidence="2 3">Foug A</strain>
    </source>
</reference>
<dbReference type="HOGENOM" id="CLU_042688_1_1_1"/>
<proteinExistence type="inferred from homology"/>
<sequence length="275" mass="31800">MSTTGNLVYSNPPADGSPAWVQPDFDPALASEPPRNWTEDIRKVEIKDARGNEDKYTLDTAALQFYRRPAKLTRFVDDEEIKAEYYPESIELIKELTGARMVIPFDHTIRRRRPGMIDDGPQNRQPVPLIHVDQTTKSAIARLRREVPSDQVEALLQRRFQIVNLWRPISHPAEDWPLALCDYRSLDVDEDLIVMTLKFAVRDGQNYSVKYNPNHRWVYKSAMDPEDFVLFKCFDSIQDGSVARMAPHTGFEDPNTREGAPLRESIELRSFVFYD</sequence>
<dbReference type="NCBIfam" id="NF041278">
    <property type="entry name" value="CmcJ_NvfI_EfuI"/>
    <property type="match status" value="1"/>
</dbReference>
<gene>
    <name evidence="2" type="ORF">SCLCIDRAFT_1212054</name>
</gene>
<evidence type="ECO:0000256" key="1">
    <source>
        <dbReference type="ARBA" id="ARBA00023604"/>
    </source>
</evidence>